<dbReference type="EMBL" id="JARQWQ010000068">
    <property type="protein sequence ID" value="KAK2554636.1"/>
    <property type="molecule type" value="Genomic_DNA"/>
</dbReference>
<dbReference type="GO" id="GO:0005509">
    <property type="term" value="F:calcium ion binding"/>
    <property type="evidence" value="ECO:0007669"/>
    <property type="project" value="InterPro"/>
</dbReference>
<dbReference type="InterPro" id="IPR011992">
    <property type="entry name" value="EF-hand-dom_pair"/>
</dbReference>
<keyword evidence="6" id="KW-1185">Reference proteome</keyword>
<feature type="domain" description="EF-hand" evidence="4">
    <location>
        <begin position="92"/>
        <end position="127"/>
    </location>
</feature>
<reference evidence="5" key="2">
    <citation type="journal article" date="2023" name="Science">
        <title>Genomic signatures of disease resistance in endangered staghorn corals.</title>
        <authorList>
            <person name="Vollmer S.V."/>
            <person name="Selwyn J.D."/>
            <person name="Despard B.A."/>
            <person name="Roesel C.L."/>
        </authorList>
    </citation>
    <scope>NUCLEOTIDE SEQUENCE</scope>
    <source>
        <strain evidence="5">K2</strain>
    </source>
</reference>
<name>A0AAD9Q4Q7_ACRCE</name>
<sequence length="449" mass="53136">MQAGFSYFDKSAPEVAIRSLFDRYDTDKNGKLQDNEMQNLLQKDLGLSDEQAEIYFRLLDKNGDHNISFEEFHDWLRSGEHFEVLNDEEKFHSLLKAFSYFKQFDTDNSDKLDREQFERMMNYFGYSVINMDEAFANMDKCKTGALTFWEFMMQAGFSYFDKSAPEVAIRSLFDRYDTDKKGKLQDNEMQNLLQKDLGLSDEQAEIYFRLLDKNGDNNISFEEFHDWLRSGEHFEVLNDEVKFHSLLKAFSYFKQFDTDNSDKLDREQFERMMNYFGYSAINMDEAFANMDKCKTGALTFWEYDLEKDGKLSKSELTALLEGDLGLTPDESCIYAFMLDQAGEHCISYEQFFNWLRSGERFENINDKSKFEKLCDGVELFKAFDTDESDTLNAEQFEKLISHLGYHNVDMKELFRDLDSHNNGKLSFWEFMKWLNWVPLEKYDIKNQGE</sequence>
<dbReference type="InterPro" id="IPR018247">
    <property type="entry name" value="EF_Hand_1_Ca_BS"/>
</dbReference>
<evidence type="ECO:0000256" key="3">
    <source>
        <dbReference type="ARBA" id="ARBA00022837"/>
    </source>
</evidence>
<dbReference type="PROSITE" id="PS50222">
    <property type="entry name" value="EF_HAND_2"/>
    <property type="match status" value="6"/>
</dbReference>
<dbReference type="Gene3D" id="1.10.238.10">
    <property type="entry name" value="EF-hand"/>
    <property type="match status" value="6"/>
</dbReference>
<keyword evidence="3" id="KW-0106">Calcium</keyword>
<dbReference type="SUPFAM" id="SSF47473">
    <property type="entry name" value="EF-hand"/>
    <property type="match status" value="4"/>
</dbReference>
<dbReference type="SMART" id="SM00054">
    <property type="entry name" value="EFh"/>
    <property type="match status" value="9"/>
</dbReference>
<protein>
    <submittedName>
        <fullName evidence="5">Calcium-binding protein CML13</fullName>
    </submittedName>
</protein>
<feature type="domain" description="EF-hand" evidence="4">
    <location>
        <begin position="409"/>
        <end position="440"/>
    </location>
</feature>
<comment type="caution">
    <text evidence="5">The sequence shown here is derived from an EMBL/GenBank/DDBJ whole genome shotgun (WGS) entry which is preliminary data.</text>
</comment>
<feature type="domain" description="EF-hand" evidence="4">
    <location>
        <begin position="47"/>
        <end position="82"/>
    </location>
</feature>
<feature type="domain" description="EF-hand" evidence="4">
    <location>
        <begin position="244"/>
        <end position="279"/>
    </location>
</feature>
<evidence type="ECO:0000313" key="6">
    <source>
        <dbReference type="Proteomes" id="UP001249851"/>
    </source>
</evidence>
<feature type="domain" description="EF-hand" evidence="4">
    <location>
        <begin position="378"/>
        <end position="406"/>
    </location>
</feature>
<evidence type="ECO:0000259" key="4">
    <source>
        <dbReference type="PROSITE" id="PS50222"/>
    </source>
</evidence>
<dbReference type="PROSITE" id="PS00018">
    <property type="entry name" value="EF_HAND_1"/>
    <property type="match status" value="2"/>
</dbReference>
<keyword evidence="2" id="KW-0677">Repeat</keyword>
<accession>A0AAD9Q4Q7</accession>
<dbReference type="InterPro" id="IPR002048">
    <property type="entry name" value="EF_hand_dom"/>
</dbReference>
<evidence type="ECO:0000256" key="1">
    <source>
        <dbReference type="ARBA" id="ARBA00022723"/>
    </source>
</evidence>
<dbReference type="Pfam" id="PF13202">
    <property type="entry name" value="EF-hand_5"/>
    <property type="match status" value="1"/>
</dbReference>
<dbReference type="Pfam" id="PF13499">
    <property type="entry name" value="EF-hand_7"/>
    <property type="match status" value="3"/>
</dbReference>
<proteinExistence type="predicted"/>
<gene>
    <name evidence="5" type="ORF">P5673_023870</name>
</gene>
<dbReference type="PANTHER" id="PTHR45942">
    <property type="entry name" value="PROTEIN PHOSPATASE 3 REGULATORY SUBUNIT B ALPHA ISOFORM TYPE 1"/>
    <property type="match status" value="1"/>
</dbReference>
<keyword evidence="1" id="KW-0479">Metal-binding</keyword>
<reference evidence="5" key="1">
    <citation type="journal article" date="2023" name="G3 (Bethesda)">
        <title>Whole genome assembly and annotation of the endangered Caribbean coral Acropora cervicornis.</title>
        <authorList>
            <person name="Selwyn J.D."/>
            <person name="Vollmer S.V."/>
        </authorList>
    </citation>
    <scope>NUCLEOTIDE SEQUENCE</scope>
    <source>
        <strain evidence="5">K2</strain>
    </source>
</reference>
<dbReference type="Proteomes" id="UP001249851">
    <property type="component" value="Unassembled WGS sequence"/>
</dbReference>
<evidence type="ECO:0000256" key="2">
    <source>
        <dbReference type="ARBA" id="ARBA00022737"/>
    </source>
</evidence>
<feature type="domain" description="EF-hand" evidence="4">
    <location>
        <begin position="199"/>
        <end position="234"/>
    </location>
</feature>
<dbReference type="AlphaFoldDB" id="A0AAD9Q4Q7"/>
<evidence type="ECO:0000313" key="5">
    <source>
        <dbReference type="EMBL" id="KAK2554636.1"/>
    </source>
</evidence>
<organism evidence="5 6">
    <name type="scientific">Acropora cervicornis</name>
    <name type="common">Staghorn coral</name>
    <dbReference type="NCBI Taxonomy" id="6130"/>
    <lineage>
        <taxon>Eukaryota</taxon>
        <taxon>Metazoa</taxon>
        <taxon>Cnidaria</taxon>
        <taxon>Anthozoa</taxon>
        <taxon>Hexacorallia</taxon>
        <taxon>Scleractinia</taxon>
        <taxon>Astrocoeniina</taxon>
        <taxon>Acroporidae</taxon>
        <taxon>Acropora</taxon>
    </lineage>
</organism>